<evidence type="ECO:0000256" key="3">
    <source>
        <dbReference type="ARBA" id="ARBA00022917"/>
    </source>
</evidence>
<dbReference type="SUPFAM" id="SSF55200">
    <property type="entry name" value="Translation initiation factor IF3, C-terminal domain"/>
    <property type="match status" value="1"/>
</dbReference>
<dbReference type="AlphaFoldDB" id="A0A3B1CQ72"/>
<evidence type="ECO:0000256" key="1">
    <source>
        <dbReference type="ARBA" id="ARBA00005439"/>
    </source>
</evidence>
<evidence type="ECO:0000259" key="5">
    <source>
        <dbReference type="Pfam" id="PF00707"/>
    </source>
</evidence>
<dbReference type="GO" id="GO:0043022">
    <property type="term" value="F:ribosome binding"/>
    <property type="evidence" value="ECO:0007669"/>
    <property type="project" value="TreeGrafter"/>
</dbReference>
<dbReference type="GO" id="GO:0005829">
    <property type="term" value="C:cytosol"/>
    <property type="evidence" value="ECO:0007669"/>
    <property type="project" value="TreeGrafter"/>
</dbReference>
<proteinExistence type="inferred from homology"/>
<sequence>MRIPSIWRDVDISKTVRVNEQIRSSEVMVVGANGDQLGNMSKLAALEHARESDMDLVEVAPNSKPPVCKIMDYGKFKYRQNKKAHDAKKKQKIIKVKEVKITPNTEEHDYQFKLNHARRFLADADKVKVSVFFRGRQITHSELGLKILSRFMEDLADRATVEQQPKKEGRNMAMILAPIPEEKLKENEAAAAKAKAEAEVNTEETGDKKSA</sequence>
<dbReference type="InterPro" id="IPR019815">
    <property type="entry name" value="Translation_initiation_fac_3_C"/>
</dbReference>
<dbReference type="EMBL" id="UOGC01000081">
    <property type="protein sequence ID" value="VAX18857.1"/>
    <property type="molecule type" value="Genomic_DNA"/>
</dbReference>
<dbReference type="Pfam" id="PF05198">
    <property type="entry name" value="IF3_N"/>
    <property type="match status" value="1"/>
</dbReference>
<evidence type="ECO:0000313" key="7">
    <source>
        <dbReference type="EMBL" id="VAX18857.1"/>
    </source>
</evidence>
<evidence type="ECO:0000259" key="6">
    <source>
        <dbReference type="Pfam" id="PF05198"/>
    </source>
</evidence>
<gene>
    <name evidence="7" type="ORF">MNBD_NITROSPINAE01-1710</name>
</gene>
<dbReference type="InterPro" id="IPR019814">
    <property type="entry name" value="Translation_initiation_fac_3_N"/>
</dbReference>
<dbReference type="PANTHER" id="PTHR10938:SF0">
    <property type="entry name" value="TRANSLATION INITIATION FACTOR IF-3, MITOCHONDRIAL"/>
    <property type="match status" value="1"/>
</dbReference>
<dbReference type="InterPro" id="IPR001288">
    <property type="entry name" value="Translation_initiation_fac_3"/>
</dbReference>
<dbReference type="GO" id="GO:0003743">
    <property type="term" value="F:translation initiation factor activity"/>
    <property type="evidence" value="ECO:0007669"/>
    <property type="project" value="UniProtKB-KW"/>
</dbReference>
<dbReference type="Gene3D" id="3.10.20.80">
    <property type="entry name" value="Translation initiation factor 3 (IF-3), N-terminal domain"/>
    <property type="match status" value="1"/>
</dbReference>
<dbReference type="NCBIfam" id="TIGR00168">
    <property type="entry name" value="infC"/>
    <property type="match status" value="1"/>
</dbReference>
<comment type="similarity">
    <text evidence="1">Belongs to the IF-3 family.</text>
</comment>
<keyword evidence="2 7" id="KW-0396">Initiation factor</keyword>
<reference evidence="7" key="1">
    <citation type="submission" date="2018-06" db="EMBL/GenBank/DDBJ databases">
        <authorList>
            <person name="Zhirakovskaya E."/>
        </authorList>
    </citation>
    <scope>NUCLEOTIDE SEQUENCE</scope>
</reference>
<dbReference type="Gene3D" id="3.30.110.10">
    <property type="entry name" value="Translation initiation factor 3 (IF-3), C-terminal domain"/>
    <property type="match status" value="1"/>
</dbReference>
<dbReference type="HAMAP" id="MF_00080">
    <property type="entry name" value="IF_3"/>
    <property type="match status" value="1"/>
</dbReference>
<organism evidence="7">
    <name type="scientific">hydrothermal vent metagenome</name>
    <dbReference type="NCBI Taxonomy" id="652676"/>
    <lineage>
        <taxon>unclassified sequences</taxon>
        <taxon>metagenomes</taxon>
        <taxon>ecological metagenomes</taxon>
    </lineage>
</organism>
<protein>
    <submittedName>
        <fullName evidence="7">Translation initiation factor 3</fullName>
    </submittedName>
</protein>
<dbReference type="InterPro" id="IPR036787">
    <property type="entry name" value="T_IF-3_N_sf"/>
</dbReference>
<dbReference type="Pfam" id="PF00707">
    <property type="entry name" value="IF3_C"/>
    <property type="match status" value="1"/>
</dbReference>
<accession>A0A3B1CQ72</accession>
<name>A0A3B1CQ72_9ZZZZ</name>
<dbReference type="PANTHER" id="PTHR10938">
    <property type="entry name" value="TRANSLATION INITIATION FACTOR IF-3"/>
    <property type="match status" value="1"/>
</dbReference>
<evidence type="ECO:0000256" key="2">
    <source>
        <dbReference type="ARBA" id="ARBA00022540"/>
    </source>
</evidence>
<dbReference type="SUPFAM" id="SSF54364">
    <property type="entry name" value="Translation initiation factor IF3, N-terminal domain"/>
    <property type="match status" value="1"/>
</dbReference>
<feature type="domain" description="Translation initiation factor 3 C-terminal" evidence="5">
    <location>
        <begin position="94"/>
        <end position="178"/>
    </location>
</feature>
<feature type="compositionally biased region" description="Basic and acidic residues" evidence="4">
    <location>
        <begin position="186"/>
        <end position="198"/>
    </location>
</feature>
<dbReference type="FunFam" id="3.30.110.10:FF:000001">
    <property type="entry name" value="Translation initiation factor IF-3"/>
    <property type="match status" value="1"/>
</dbReference>
<keyword evidence="3" id="KW-0648">Protein biosynthesis</keyword>
<dbReference type="GO" id="GO:0016020">
    <property type="term" value="C:membrane"/>
    <property type="evidence" value="ECO:0007669"/>
    <property type="project" value="TreeGrafter"/>
</dbReference>
<evidence type="ECO:0000256" key="4">
    <source>
        <dbReference type="SAM" id="MobiDB-lite"/>
    </source>
</evidence>
<feature type="region of interest" description="Disordered" evidence="4">
    <location>
        <begin position="186"/>
        <end position="211"/>
    </location>
</feature>
<dbReference type="InterPro" id="IPR036788">
    <property type="entry name" value="T_IF-3_C_sf"/>
</dbReference>
<dbReference type="GO" id="GO:0032790">
    <property type="term" value="P:ribosome disassembly"/>
    <property type="evidence" value="ECO:0007669"/>
    <property type="project" value="TreeGrafter"/>
</dbReference>
<dbReference type="FunFam" id="3.10.20.80:FF:000001">
    <property type="entry name" value="Translation initiation factor IF-3"/>
    <property type="match status" value="1"/>
</dbReference>
<feature type="domain" description="Translation initiation factor 3 N-terminal" evidence="6">
    <location>
        <begin position="18"/>
        <end position="86"/>
    </location>
</feature>